<dbReference type="RefSeq" id="WP_269422173.1">
    <property type="nucleotide sequence ID" value="NZ_JAPWGY010000001.1"/>
</dbReference>
<feature type="compositionally biased region" description="Low complexity" evidence="1">
    <location>
        <begin position="20"/>
        <end position="29"/>
    </location>
</feature>
<evidence type="ECO:0000313" key="2">
    <source>
        <dbReference type="EMBL" id="MCZ4279979.1"/>
    </source>
</evidence>
<protein>
    <submittedName>
        <fullName evidence="2">Uncharacterized protein</fullName>
    </submittedName>
</protein>
<gene>
    <name evidence="2" type="ORF">O4H49_04260</name>
</gene>
<evidence type="ECO:0000256" key="1">
    <source>
        <dbReference type="SAM" id="MobiDB-lite"/>
    </source>
</evidence>
<accession>A0ABT4LFV8</accession>
<organism evidence="2 3">
    <name type="scientific">Kiloniella laminariae</name>
    <dbReference type="NCBI Taxonomy" id="454162"/>
    <lineage>
        <taxon>Bacteria</taxon>
        <taxon>Pseudomonadati</taxon>
        <taxon>Pseudomonadota</taxon>
        <taxon>Alphaproteobacteria</taxon>
        <taxon>Rhodospirillales</taxon>
        <taxon>Kiloniellaceae</taxon>
        <taxon>Kiloniella</taxon>
    </lineage>
</organism>
<evidence type="ECO:0000313" key="3">
    <source>
        <dbReference type="Proteomes" id="UP001069802"/>
    </source>
</evidence>
<dbReference type="Proteomes" id="UP001069802">
    <property type="component" value="Unassembled WGS sequence"/>
</dbReference>
<dbReference type="EMBL" id="JAPWGY010000001">
    <property type="protein sequence ID" value="MCZ4279979.1"/>
    <property type="molecule type" value="Genomic_DNA"/>
</dbReference>
<comment type="caution">
    <text evidence="2">The sequence shown here is derived from an EMBL/GenBank/DDBJ whole genome shotgun (WGS) entry which is preliminary data.</text>
</comment>
<proteinExistence type="predicted"/>
<keyword evidence="3" id="KW-1185">Reference proteome</keyword>
<feature type="region of interest" description="Disordered" evidence="1">
    <location>
        <begin position="1"/>
        <end position="40"/>
    </location>
</feature>
<sequence length="66" mass="7049">MMEEQGVEVDHSTPAKTDSKATASATDTPNFPGAPTPEEKQTLYSALTHPRDLAILLAPKAAVDWV</sequence>
<name>A0ABT4LFV8_9PROT</name>
<feature type="compositionally biased region" description="Basic and acidic residues" evidence="1">
    <location>
        <begin position="8"/>
        <end position="19"/>
    </location>
</feature>
<reference evidence="2" key="1">
    <citation type="submission" date="2022-12" db="EMBL/GenBank/DDBJ databases">
        <title>Bacterial isolates from different developmental stages of Nematostella vectensis.</title>
        <authorList>
            <person name="Fraune S."/>
        </authorList>
    </citation>
    <scope>NUCLEOTIDE SEQUENCE</scope>
    <source>
        <strain evidence="2">G21630-S1</strain>
    </source>
</reference>